<accession>A0ABN9FUV1</accession>
<organism evidence="1 2">
    <name type="scientific">Staurois parvus</name>
    <dbReference type="NCBI Taxonomy" id="386267"/>
    <lineage>
        <taxon>Eukaryota</taxon>
        <taxon>Metazoa</taxon>
        <taxon>Chordata</taxon>
        <taxon>Craniata</taxon>
        <taxon>Vertebrata</taxon>
        <taxon>Euteleostomi</taxon>
        <taxon>Amphibia</taxon>
        <taxon>Batrachia</taxon>
        <taxon>Anura</taxon>
        <taxon>Neobatrachia</taxon>
        <taxon>Ranoidea</taxon>
        <taxon>Ranidae</taxon>
        <taxon>Staurois</taxon>
    </lineage>
</organism>
<protein>
    <submittedName>
        <fullName evidence="1">Uncharacterized protein</fullName>
    </submittedName>
</protein>
<comment type="caution">
    <text evidence="1">The sequence shown here is derived from an EMBL/GenBank/DDBJ whole genome shotgun (WGS) entry which is preliminary data.</text>
</comment>
<evidence type="ECO:0000313" key="2">
    <source>
        <dbReference type="Proteomes" id="UP001162483"/>
    </source>
</evidence>
<dbReference type="Proteomes" id="UP001162483">
    <property type="component" value="Unassembled WGS sequence"/>
</dbReference>
<evidence type="ECO:0000313" key="1">
    <source>
        <dbReference type="EMBL" id="CAI9600881.1"/>
    </source>
</evidence>
<sequence length="66" mass="7763">MRMSHDLEGIEVSPVIWGELYDLVIRFLKLLMAPSDYQANYVFDFRPKNYLEFDPCMACIRALIGF</sequence>
<reference evidence="1" key="1">
    <citation type="submission" date="2023-05" db="EMBL/GenBank/DDBJ databases">
        <authorList>
            <person name="Stuckert A."/>
        </authorList>
    </citation>
    <scope>NUCLEOTIDE SEQUENCE</scope>
</reference>
<name>A0ABN9FUV1_9NEOB</name>
<gene>
    <name evidence="1" type="ORF">SPARVUS_LOCUS12867044</name>
</gene>
<keyword evidence="2" id="KW-1185">Reference proteome</keyword>
<dbReference type="EMBL" id="CATNWA010017490">
    <property type="protein sequence ID" value="CAI9600881.1"/>
    <property type="molecule type" value="Genomic_DNA"/>
</dbReference>
<proteinExistence type="predicted"/>